<proteinExistence type="inferred from homology"/>
<dbReference type="EMBL" id="JAZHYN010000004">
    <property type="protein sequence ID" value="MEF3365396.1"/>
    <property type="molecule type" value="Genomic_DNA"/>
</dbReference>
<dbReference type="Proteomes" id="UP001350748">
    <property type="component" value="Unassembled WGS sequence"/>
</dbReference>
<keyword evidence="4 6" id="KW-1133">Transmembrane helix</keyword>
<keyword evidence="3 6" id="KW-0812">Transmembrane</keyword>
<feature type="transmembrane region" description="Helical" evidence="6">
    <location>
        <begin position="7"/>
        <end position="29"/>
    </location>
</feature>
<evidence type="ECO:0000256" key="2">
    <source>
        <dbReference type="ARBA" id="ARBA00009399"/>
    </source>
</evidence>
<comment type="subcellular location">
    <subcellularLocation>
        <location evidence="1">Membrane</location>
        <topology evidence="1">Multi-pass membrane protein</topology>
    </subcellularLocation>
</comment>
<evidence type="ECO:0000259" key="7">
    <source>
        <dbReference type="Pfam" id="PF04138"/>
    </source>
</evidence>
<dbReference type="RefSeq" id="WP_332080301.1">
    <property type="nucleotide sequence ID" value="NZ_JAZHYN010000004.1"/>
</dbReference>
<dbReference type="InterPro" id="IPR051401">
    <property type="entry name" value="GtrA_CellWall_Glycosyl"/>
</dbReference>
<evidence type="ECO:0000313" key="8">
    <source>
        <dbReference type="EMBL" id="MEF3365396.1"/>
    </source>
</evidence>
<evidence type="ECO:0000256" key="3">
    <source>
        <dbReference type="ARBA" id="ARBA00022692"/>
    </source>
</evidence>
<dbReference type="Pfam" id="PF04138">
    <property type="entry name" value="GtrA_DPMS_TM"/>
    <property type="match status" value="1"/>
</dbReference>
<evidence type="ECO:0000313" key="9">
    <source>
        <dbReference type="Proteomes" id="UP001350748"/>
    </source>
</evidence>
<sequence length="124" mass="13512">MSTARQLAAYASVGAVATAAHYAVLIGLVEGAAWRPVPATLCGYLVGGIVAYVLNRRHVFASDRPHREAAWRFALVAFVGFCVTYVLMSLFVERWGAPYLPAQLVTTVAAMFATFALNRRWTFG</sequence>
<dbReference type="InterPro" id="IPR007267">
    <property type="entry name" value="GtrA_DPMS_TM"/>
</dbReference>
<feature type="transmembrane region" description="Helical" evidence="6">
    <location>
        <begin position="74"/>
        <end position="92"/>
    </location>
</feature>
<evidence type="ECO:0000256" key="4">
    <source>
        <dbReference type="ARBA" id="ARBA00022989"/>
    </source>
</evidence>
<dbReference type="PANTHER" id="PTHR38459">
    <property type="entry name" value="PROPHAGE BACTOPRENOL-LINKED GLUCOSE TRANSLOCASE HOMOLOG"/>
    <property type="match status" value="1"/>
</dbReference>
<keyword evidence="9" id="KW-1185">Reference proteome</keyword>
<name>A0ABU7XFX0_9HYPH</name>
<feature type="transmembrane region" description="Helical" evidence="6">
    <location>
        <begin position="98"/>
        <end position="117"/>
    </location>
</feature>
<evidence type="ECO:0000256" key="6">
    <source>
        <dbReference type="SAM" id="Phobius"/>
    </source>
</evidence>
<protein>
    <submittedName>
        <fullName evidence="8">GtrA family protein</fullName>
    </submittedName>
</protein>
<keyword evidence="5 6" id="KW-0472">Membrane</keyword>
<comment type="caution">
    <text evidence="8">The sequence shown here is derived from an EMBL/GenBank/DDBJ whole genome shotgun (WGS) entry which is preliminary data.</text>
</comment>
<accession>A0ABU7XFX0</accession>
<evidence type="ECO:0000256" key="5">
    <source>
        <dbReference type="ARBA" id="ARBA00023136"/>
    </source>
</evidence>
<evidence type="ECO:0000256" key="1">
    <source>
        <dbReference type="ARBA" id="ARBA00004141"/>
    </source>
</evidence>
<feature type="domain" description="GtrA/DPMS transmembrane" evidence="7">
    <location>
        <begin position="10"/>
        <end position="123"/>
    </location>
</feature>
<organism evidence="8 9">
    <name type="scientific">Methylocystis borbori</name>
    <dbReference type="NCBI Taxonomy" id="3118750"/>
    <lineage>
        <taxon>Bacteria</taxon>
        <taxon>Pseudomonadati</taxon>
        <taxon>Pseudomonadota</taxon>
        <taxon>Alphaproteobacteria</taxon>
        <taxon>Hyphomicrobiales</taxon>
        <taxon>Methylocystaceae</taxon>
        <taxon>Methylocystis</taxon>
    </lineage>
</organism>
<feature type="transmembrane region" description="Helical" evidence="6">
    <location>
        <begin position="35"/>
        <end position="54"/>
    </location>
</feature>
<comment type="similarity">
    <text evidence="2">Belongs to the GtrA family.</text>
</comment>
<reference evidence="8 9" key="1">
    <citation type="submission" date="2024-02" db="EMBL/GenBank/DDBJ databases">
        <authorList>
            <person name="Grouzdev D."/>
        </authorList>
    </citation>
    <scope>NUCLEOTIDE SEQUENCE [LARGE SCALE GENOMIC DNA]</scope>
    <source>
        <strain evidence="8 9">9N</strain>
    </source>
</reference>
<dbReference type="PANTHER" id="PTHR38459:SF1">
    <property type="entry name" value="PROPHAGE BACTOPRENOL-LINKED GLUCOSE TRANSLOCASE HOMOLOG"/>
    <property type="match status" value="1"/>
</dbReference>
<gene>
    <name evidence="8" type="ORF">V3H18_02495</name>
</gene>